<evidence type="ECO:0000313" key="3">
    <source>
        <dbReference type="EMBL" id="BAD26529.1"/>
    </source>
</evidence>
<dbReference type="EMBL" id="AP006562">
    <property type="protein sequence ID" value="BAD26529.1"/>
    <property type="molecule type" value="Genomic_DNA"/>
</dbReference>
<evidence type="ECO:0000256" key="1">
    <source>
        <dbReference type="SAM" id="MobiDB-lite"/>
    </source>
</evidence>
<organism evidence="3 4">
    <name type="scientific">Oryza sativa subsp. japonica</name>
    <name type="common">Rice</name>
    <dbReference type="NCBI Taxonomy" id="39947"/>
    <lineage>
        <taxon>Eukaryota</taxon>
        <taxon>Viridiplantae</taxon>
        <taxon>Streptophyta</taxon>
        <taxon>Embryophyta</taxon>
        <taxon>Tracheophyta</taxon>
        <taxon>Spermatophyta</taxon>
        <taxon>Magnoliopsida</taxon>
        <taxon>Liliopsida</taxon>
        <taxon>Poales</taxon>
        <taxon>Poaceae</taxon>
        <taxon>BOP clade</taxon>
        <taxon>Oryzoideae</taxon>
        <taxon>Oryzeae</taxon>
        <taxon>Oryzinae</taxon>
        <taxon>Oryza</taxon>
        <taxon>Oryza sativa</taxon>
    </lineage>
</organism>
<proteinExistence type="predicted"/>
<evidence type="ECO:0000313" key="2">
    <source>
        <dbReference type="EMBL" id="BAD26353.1"/>
    </source>
</evidence>
<dbReference type="EMBL" id="AP005861">
    <property type="protein sequence ID" value="BAD26353.1"/>
    <property type="molecule type" value="Genomic_DNA"/>
</dbReference>
<protein>
    <submittedName>
        <fullName evidence="3">Uncharacterized protein</fullName>
    </submittedName>
</protein>
<reference evidence="4" key="3">
    <citation type="journal article" date="2005" name="Nature">
        <title>The map-based sequence of the rice genome.</title>
        <authorList>
            <consortium name="International rice genome sequencing project (IRGSP)"/>
            <person name="Matsumoto T."/>
            <person name="Wu J."/>
            <person name="Kanamori H."/>
            <person name="Katayose Y."/>
            <person name="Fujisawa M."/>
            <person name="Namiki N."/>
            <person name="Mizuno H."/>
            <person name="Yamamoto K."/>
            <person name="Antonio B.A."/>
            <person name="Baba T."/>
            <person name="Sakata K."/>
            <person name="Nagamura Y."/>
            <person name="Aoki H."/>
            <person name="Arikawa K."/>
            <person name="Arita K."/>
            <person name="Bito T."/>
            <person name="Chiden Y."/>
            <person name="Fujitsuka N."/>
            <person name="Fukunaka R."/>
            <person name="Hamada M."/>
            <person name="Harada C."/>
            <person name="Hayashi A."/>
            <person name="Hijishita S."/>
            <person name="Honda M."/>
            <person name="Hosokawa S."/>
            <person name="Ichikawa Y."/>
            <person name="Idonuma A."/>
            <person name="Iijima M."/>
            <person name="Ikeda M."/>
            <person name="Ikeno M."/>
            <person name="Ito K."/>
            <person name="Ito S."/>
            <person name="Ito T."/>
            <person name="Ito Y."/>
            <person name="Ito Y."/>
            <person name="Iwabuchi A."/>
            <person name="Kamiya K."/>
            <person name="Karasawa W."/>
            <person name="Kurita K."/>
            <person name="Katagiri S."/>
            <person name="Kikuta A."/>
            <person name="Kobayashi H."/>
            <person name="Kobayashi N."/>
            <person name="Machita K."/>
            <person name="Maehara T."/>
            <person name="Masukawa M."/>
            <person name="Mizubayashi T."/>
            <person name="Mukai Y."/>
            <person name="Nagasaki H."/>
            <person name="Nagata Y."/>
            <person name="Naito S."/>
            <person name="Nakashima M."/>
            <person name="Nakama Y."/>
            <person name="Nakamichi Y."/>
            <person name="Nakamura M."/>
            <person name="Meguro A."/>
            <person name="Negishi M."/>
            <person name="Ohta I."/>
            <person name="Ohta T."/>
            <person name="Okamoto M."/>
            <person name="Ono N."/>
            <person name="Saji S."/>
            <person name="Sakaguchi M."/>
            <person name="Sakai K."/>
            <person name="Shibata M."/>
            <person name="Shimokawa T."/>
            <person name="Song J."/>
            <person name="Takazaki Y."/>
            <person name="Terasawa K."/>
            <person name="Tsugane M."/>
            <person name="Tsuji K."/>
            <person name="Ueda S."/>
            <person name="Waki K."/>
            <person name="Yamagata H."/>
            <person name="Yamamoto M."/>
            <person name="Yamamoto S."/>
            <person name="Yamane H."/>
            <person name="Yoshiki S."/>
            <person name="Yoshihara R."/>
            <person name="Yukawa K."/>
            <person name="Zhong H."/>
            <person name="Yano M."/>
            <person name="Yuan Q."/>
            <person name="Ouyang S."/>
            <person name="Liu J."/>
            <person name="Jones K.M."/>
            <person name="Gansberger K."/>
            <person name="Moffat K."/>
            <person name="Hill J."/>
            <person name="Bera J."/>
            <person name="Fadrosh D."/>
            <person name="Jin S."/>
            <person name="Johri S."/>
            <person name="Kim M."/>
            <person name="Overton L."/>
            <person name="Reardon M."/>
            <person name="Tsitrin T."/>
            <person name="Vuong H."/>
            <person name="Weaver B."/>
            <person name="Ciecko A."/>
            <person name="Tallon L."/>
            <person name="Jackson J."/>
            <person name="Pai G."/>
            <person name="Aken S.V."/>
            <person name="Utterback T."/>
            <person name="Reidmuller S."/>
            <person name="Feldblyum T."/>
            <person name="Hsiao J."/>
            <person name="Zismann V."/>
            <person name="Iobst S."/>
            <person name="de Vazeille A.R."/>
            <person name="Buell C.R."/>
            <person name="Ying K."/>
            <person name="Li Y."/>
            <person name="Lu T."/>
            <person name="Huang Y."/>
            <person name="Zhao Q."/>
            <person name="Feng Q."/>
            <person name="Zhang L."/>
            <person name="Zhu J."/>
            <person name="Weng Q."/>
            <person name="Mu J."/>
            <person name="Lu Y."/>
            <person name="Fan D."/>
            <person name="Liu Y."/>
            <person name="Guan J."/>
            <person name="Zhang Y."/>
            <person name="Yu S."/>
            <person name="Liu X."/>
            <person name="Zhang Y."/>
            <person name="Hong G."/>
            <person name="Han B."/>
            <person name="Choisne N."/>
            <person name="Demange N."/>
            <person name="Orjeda G."/>
            <person name="Samain S."/>
            <person name="Cattolico L."/>
            <person name="Pelletier E."/>
            <person name="Couloux A."/>
            <person name="Segurens B."/>
            <person name="Wincker P."/>
            <person name="D'Hont A."/>
            <person name="Scarpelli C."/>
            <person name="Weissenbach J."/>
            <person name="Salanoubat M."/>
            <person name="Quetier F."/>
            <person name="Yu Y."/>
            <person name="Kim H.R."/>
            <person name="Rambo T."/>
            <person name="Currie J."/>
            <person name="Collura K."/>
            <person name="Luo M."/>
            <person name="Yang T."/>
            <person name="Ammiraju J.S.S."/>
            <person name="Engler F."/>
            <person name="Soderlund C."/>
            <person name="Wing R.A."/>
            <person name="Palmer L.E."/>
            <person name="de la Bastide M."/>
            <person name="Spiegel L."/>
            <person name="Nascimento L."/>
            <person name="Zutavern T."/>
            <person name="O'Shaughnessy A."/>
            <person name="Dike S."/>
            <person name="Dedhia N."/>
            <person name="Preston R."/>
            <person name="Balija V."/>
            <person name="McCombie W.R."/>
            <person name="Chow T."/>
            <person name="Chen H."/>
            <person name="Chung M."/>
            <person name="Chen C."/>
            <person name="Shaw J."/>
            <person name="Wu H."/>
            <person name="Hsiao K."/>
            <person name="Chao Y."/>
            <person name="Chu M."/>
            <person name="Cheng C."/>
            <person name="Hour A."/>
            <person name="Lee P."/>
            <person name="Lin S."/>
            <person name="Lin Y."/>
            <person name="Liou J."/>
            <person name="Liu S."/>
            <person name="Hsing Y."/>
            <person name="Raghuvanshi S."/>
            <person name="Mohanty A."/>
            <person name="Bharti A.K."/>
            <person name="Gaur A."/>
            <person name="Gupta V."/>
            <person name="Kumar D."/>
            <person name="Ravi V."/>
            <person name="Vij S."/>
            <person name="Kapur A."/>
            <person name="Khurana P."/>
            <person name="Khurana P."/>
            <person name="Khurana J.P."/>
            <person name="Tyagi A.K."/>
            <person name="Gaikwad K."/>
            <person name="Singh A."/>
            <person name="Dalal V."/>
            <person name="Srivastava S."/>
            <person name="Dixit A."/>
            <person name="Pal A.K."/>
            <person name="Ghazi I.A."/>
            <person name="Yadav M."/>
            <person name="Pandit A."/>
            <person name="Bhargava A."/>
            <person name="Sureshbabu K."/>
            <person name="Batra K."/>
            <person name="Sharma T.R."/>
            <person name="Mohapatra T."/>
            <person name="Singh N.K."/>
            <person name="Messing J."/>
            <person name="Nelson A.B."/>
            <person name="Fuks G."/>
            <person name="Kavchok S."/>
            <person name="Keizer G."/>
            <person name="Linton E."/>
            <person name="Llaca V."/>
            <person name="Song R."/>
            <person name="Tanyolac B."/>
            <person name="Young S."/>
            <person name="Ho-Il K."/>
            <person name="Hahn J.H."/>
            <person name="Sangsakoo G."/>
            <person name="Vanavichit A."/>
            <person name="de Mattos Luiz.A.T."/>
            <person name="Zimmer P.D."/>
            <person name="Malone G."/>
            <person name="Dellagostin O."/>
            <person name="de Oliveira A.C."/>
            <person name="Bevan M."/>
            <person name="Bancroft I."/>
            <person name="Minx P."/>
            <person name="Cordum H."/>
            <person name="Wilson R."/>
            <person name="Cheng Z."/>
            <person name="Jin W."/>
            <person name="Jiang J."/>
            <person name="Leong S.A."/>
            <person name="Iwama H."/>
            <person name="Gojobori T."/>
            <person name="Itoh T."/>
            <person name="Niimura Y."/>
            <person name="Fujii Y."/>
            <person name="Habara T."/>
            <person name="Sakai H."/>
            <person name="Sato Y."/>
            <person name="Wilson G."/>
            <person name="Kumar K."/>
            <person name="McCouch S."/>
            <person name="Juretic N."/>
            <person name="Hoen D."/>
            <person name="Wright S."/>
            <person name="Bruskiewich R."/>
            <person name="Bureau T."/>
            <person name="Miyao A."/>
            <person name="Hirochika H."/>
            <person name="Nishikawa T."/>
            <person name="Kadowaki K."/>
            <person name="Sugiura M."/>
            <person name="Burr B."/>
            <person name="Sasaki T."/>
        </authorList>
    </citation>
    <scope>NUCLEOTIDE SEQUENCE [LARGE SCALE GENOMIC DNA]</scope>
    <source>
        <strain evidence="4">cv. Nipponbare</strain>
    </source>
</reference>
<reference evidence="3" key="2">
    <citation type="submission" date="2003-08" db="EMBL/GenBank/DDBJ databases">
        <title>Oryza sativa nipponbare(GA3) genomic DNA, chromosome 9, BAC clone:B1175F05.</title>
        <authorList>
            <person name="Sasaki T."/>
            <person name="Matsumoto T."/>
            <person name="Katayose Y."/>
        </authorList>
    </citation>
    <scope>NUCLEOTIDE SEQUENCE</scope>
</reference>
<reference evidence="4" key="4">
    <citation type="journal article" date="2008" name="Nucleic Acids Res.">
        <title>The rice annotation project database (RAP-DB): 2008 update.</title>
        <authorList>
            <consortium name="The rice annotation project (RAP)"/>
        </authorList>
    </citation>
    <scope>GENOME REANNOTATION</scope>
    <source>
        <strain evidence="4">cv. Nipponbare</strain>
    </source>
</reference>
<name>Q6H420_ORYSJ</name>
<feature type="region of interest" description="Disordered" evidence="1">
    <location>
        <begin position="125"/>
        <end position="170"/>
    </location>
</feature>
<sequence>MAAERDWSSLPSDMLALVLERLGCADVVGRTNIRYYSPYFEVIMQKAASSNDATRIFCSNEQRLTLFSPFSISQIDLLTSVAYELPCTPHYSYDFIVYDDGSRRVYCVNTTLALQLTRSTERSSTTCSNRRMLLRPTPKDGGGGGGRRRCQRRGVPQQGEEDGLGRVEHRRGCPTSRFGGDDIPFDAPLAPLRPPLLVAAPPLPLPAAMTGCRESLPPLEKSLERRWIRHARRLALLQVSLSTPGEKSIHLQLVIGAAIMEFTMGFDPTDESLRRRVLSTG</sequence>
<accession>Q6H420</accession>
<evidence type="ECO:0000313" key="4">
    <source>
        <dbReference type="Proteomes" id="UP000000763"/>
    </source>
</evidence>
<reference evidence="2" key="1">
    <citation type="submission" date="2002-10" db="EMBL/GenBank/DDBJ databases">
        <title>Oryza sativa nipponbare(GA3) genomic DNA, chromosome 9, BAC clone:OSJNBa0025E03.</title>
        <authorList>
            <person name="Sasaki T."/>
            <person name="Matsumoto T."/>
            <person name="Katayose Y."/>
        </authorList>
    </citation>
    <scope>NUCLEOTIDE SEQUENCE</scope>
</reference>
<dbReference type="AlphaFoldDB" id="Q6H420"/>
<gene>
    <name evidence="3" type="ORF">B1175F05.13</name>
    <name evidence="2" type="ORF">OSJNBa0025E03.49</name>
</gene>
<dbReference type="Proteomes" id="UP000000763">
    <property type="component" value="Chromosome 9"/>
</dbReference>